<keyword evidence="4" id="KW-0862">Zinc</keyword>
<evidence type="ECO:0000256" key="5">
    <source>
        <dbReference type="ARBA" id="ARBA00024029"/>
    </source>
</evidence>
<reference evidence="6 7" key="1">
    <citation type="submission" date="2022-10" db="EMBL/GenBank/DDBJ databases">
        <title>The complete genomes of actinobacterial strains from the NBC collection.</title>
        <authorList>
            <person name="Joergensen T.S."/>
            <person name="Alvarez Arevalo M."/>
            <person name="Sterndorff E.B."/>
            <person name="Faurdal D."/>
            <person name="Vuksanovic O."/>
            <person name="Mourched A.-S."/>
            <person name="Charusanti P."/>
            <person name="Shaw S."/>
            <person name="Blin K."/>
            <person name="Weber T."/>
        </authorList>
    </citation>
    <scope>NUCLEOTIDE SEQUENCE [LARGE SCALE GENOMIC DNA]</scope>
    <source>
        <strain evidence="6 7">NBC_00456</strain>
    </source>
</reference>
<dbReference type="SUPFAM" id="SSF102215">
    <property type="entry name" value="Creatininase"/>
    <property type="match status" value="1"/>
</dbReference>
<evidence type="ECO:0000313" key="6">
    <source>
        <dbReference type="EMBL" id="WUG97914.1"/>
    </source>
</evidence>
<dbReference type="PANTHER" id="PTHR35005">
    <property type="entry name" value="3-DEHYDRO-SCYLLO-INOSOSE HYDROLASE"/>
    <property type="match status" value="1"/>
</dbReference>
<dbReference type="InterPro" id="IPR024087">
    <property type="entry name" value="Creatininase-like_sf"/>
</dbReference>
<gene>
    <name evidence="6" type="ORF">OHB29_35720</name>
</gene>
<comment type="cofactor">
    <cofactor evidence="1">
        <name>Zn(2+)</name>
        <dbReference type="ChEBI" id="CHEBI:29105"/>
    </cofactor>
</comment>
<dbReference type="Pfam" id="PF02633">
    <property type="entry name" value="Creatininase"/>
    <property type="match status" value="1"/>
</dbReference>
<keyword evidence="7" id="KW-1185">Reference proteome</keyword>
<evidence type="ECO:0000256" key="1">
    <source>
        <dbReference type="ARBA" id="ARBA00001947"/>
    </source>
</evidence>
<evidence type="ECO:0000313" key="7">
    <source>
        <dbReference type="Proteomes" id="UP001341259"/>
    </source>
</evidence>
<sequence>MTHTSSPGPTRLEDLTWTEFADRAPRVPYWLLVTGSTEQHGPHLPLGADTLVVERLAELASAEHGSVILGSVRTGVLHAFQDWPGSQRVPAQVLTGQVEAMAQTAVPHGNRLLILNGHDENHEPLLLAARSLVERHGTDVVVVEWAQLVSDVIREVSDSTSESHGGEGLTSVFLHWYPERVRTDRIAAGTLPSGELTRDDLHVSKRAHHVVRFHPEDVPSGVLGDPRAATAEKGKAVTEALVARVDALVKERGWL</sequence>
<name>A0ABZ1P1K0_STRVL</name>
<dbReference type="RefSeq" id="WP_328345247.1">
    <property type="nucleotide sequence ID" value="NZ_CP107906.1"/>
</dbReference>
<evidence type="ECO:0000256" key="2">
    <source>
        <dbReference type="ARBA" id="ARBA00022723"/>
    </source>
</evidence>
<dbReference type="PANTHER" id="PTHR35005:SF1">
    <property type="entry name" value="2-AMINO-5-FORMYLAMINO-6-RIBOSYLAMINOPYRIMIDIN-4(3H)-ONE 5'-MONOPHOSPHATE DEFORMYLASE"/>
    <property type="match status" value="1"/>
</dbReference>
<comment type="similarity">
    <text evidence="5">Belongs to the creatininase superfamily.</text>
</comment>
<keyword evidence="2" id="KW-0479">Metal-binding</keyword>
<dbReference type="InterPro" id="IPR003785">
    <property type="entry name" value="Creatininase/forma_Hydrolase"/>
</dbReference>
<evidence type="ECO:0000256" key="3">
    <source>
        <dbReference type="ARBA" id="ARBA00022801"/>
    </source>
</evidence>
<keyword evidence="3" id="KW-0378">Hydrolase</keyword>
<accession>A0ABZ1P1K0</accession>
<dbReference type="Gene3D" id="3.40.50.10310">
    <property type="entry name" value="Creatininase"/>
    <property type="match status" value="1"/>
</dbReference>
<evidence type="ECO:0000256" key="4">
    <source>
        <dbReference type="ARBA" id="ARBA00022833"/>
    </source>
</evidence>
<dbReference type="EMBL" id="CP107906">
    <property type="protein sequence ID" value="WUG97914.1"/>
    <property type="molecule type" value="Genomic_DNA"/>
</dbReference>
<dbReference type="Proteomes" id="UP001341259">
    <property type="component" value="Chromosome"/>
</dbReference>
<protein>
    <submittedName>
        <fullName evidence="6">Creatininase family protein</fullName>
    </submittedName>
</protein>
<organism evidence="6 7">
    <name type="scientific">Streptomyces violaceus</name>
    <name type="common">Streptomyces venezuelae</name>
    <dbReference type="NCBI Taxonomy" id="1936"/>
    <lineage>
        <taxon>Bacteria</taxon>
        <taxon>Bacillati</taxon>
        <taxon>Actinomycetota</taxon>
        <taxon>Actinomycetes</taxon>
        <taxon>Kitasatosporales</taxon>
        <taxon>Streptomycetaceae</taxon>
        <taxon>Streptomyces</taxon>
    </lineage>
</organism>
<proteinExistence type="inferred from homology"/>